<feature type="compositionally biased region" description="Acidic residues" evidence="1">
    <location>
        <begin position="366"/>
        <end position="379"/>
    </location>
</feature>
<feature type="domain" description="Aminoglycoside phosphotransferase" evidence="2">
    <location>
        <begin position="125"/>
        <end position="256"/>
    </location>
</feature>
<dbReference type="Proteomes" id="UP000261031">
    <property type="component" value="Unassembled WGS sequence"/>
</dbReference>
<dbReference type="SUPFAM" id="SSF56112">
    <property type="entry name" value="Protein kinase-like (PK-like)"/>
    <property type="match status" value="1"/>
</dbReference>
<gene>
    <name evidence="3" type="ORF">DXA79_07940</name>
</gene>
<sequence>MIAALTSAAMPNAAIAGARASEQTNPTDEGYGVDHAVVQDAAGKLYDVFASNTPEGRKRLAGRVRAAQTLSQARELGGLGFAVDSIVAFSNGDLKHSATGDTSVLVATHHVGQARPLELLTLDDCSSVGTALGAIHRLRPDFLQEASYPTFITGQIRAQLTAWIKRLRQAGHVPQEITTSWANILETDGLWSFSTCPVHGGLRDGDVLFSGSSITAVTNWQDMQVNDPARDLAWIFAKLDENHRNALLSAYGRMLGNRLDDLIMLRANLWLQMEQVGDFISALNKADNAKIMQFKAQVERLAHQLGVATAKNRVQTETKQESKDRSQRPPSTITVGTLLNESERRRNAAAQQNDSDTTGERHVDAVDMDDSTGDFDATGDFDVTGSQPVRKTKEIVNDATEAFAPAGTQQSQAPSGNTNEHEATSVSTFIPEHSAKERHESMPSSSTMVISRLETADDNDDTNEESIPASHSEAATVLIPLLERDEATMQKAQAQINQWEAEDATDEKLRVE</sequence>
<dbReference type="InterPro" id="IPR002575">
    <property type="entry name" value="Aminoglycoside_PTrfase"/>
</dbReference>
<dbReference type="RefSeq" id="WP_117612241.1">
    <property type="nucleotide sequence ID" value="NZ_JAQEVG010000006.1"/>
</dbReference>
<dbReference type="AlphaFoldDB" id="A0A3E5HJQ7"/>
<dbReference type="EMBL" id="QSWD01000005">
    <property type="protein sequence ID" value="RGP01950.1"/>
    <property type="molecule type" value="Genomic_DNA"/>
</dbReference>
<evidence type="ECO:0000313" key="3">
    <source>
        <dbReference type="EMBL" id="RGP01950.1"/>
    </source>
</evidence>
<evidence type="ECO:0000256" key="1">
    <source>
        <dbReference type="SAM" id="MobiDB-lite"/>
    </source>
</evidence>
<organism evidence="3 4">
    <name type="scientific">Bifidobacterium pseudocatenulatum</name>
    <dbReference type="NCBI Taxonomy" id="28026"/>
    <lineage>
        <taxon>Bacteria</taxon>
        <taxon>Bacillati</taxon>
        <taxon>Actinomycetota</taxon>
        <taxon>Actinomycetes</taxon>
        <taxon>Bifidobacteriales</taxon>
        <taxon>Bifidobacteriaceae</taxon>
        <taxon>Bifidobacterium</taxon>
    </lineage>
</organism>
<feature type="region of interest" description="Disordered" evidence="1">
    <location>
        <begin position="312"/>
        <end position="385"/>
    </location>
</feature>
<feature type="region of interest" description="Disordered" evidence="1">
    <location>
        <begin position="405"/>
        <end position="447"/>
    </location>
</feature>
<accession>A0A3E5HJQ7</accession>
<name>A0A3E5HJQ7_BIFPS</name>
<dbReference type="Gene3D" id="3.90.1200.10">
    <property type="match status" value="1"/>
</dbReference>
<dbReference type="InterPro" id="IPR011009">
    <property type="entry name" value="Kinase-like_dom_sf"/>
</dbReference>
<feature type="compositionally biased region" description="Basic and acidic residues" evidence="1">
    <location>
        <begin position="314"/>
        <end position="327"/>
    </location>
</feature>
<evidence type="ECO:0000259" key="2">
    <source>
        <dbReference type="Pfam" id="PF01636"/>
    </source>
</evidence>
<keyword evidence="3" id="KW-0808">Transferase</keyword>
<dbReference type="GO" id="GO:0016740">
    <property type="term" value="F:transferase activity"/>
    <property type="evidence" value="ECO:0007669"/>
    <property type="project" value="UniProtKB-KW"/>
</dbReference>
<comment type="caution">
    <text evidence="3">The sequence shown here is derived from an EMBL/GenBank/DDBJ whole genome shotgun (WGS) entry which is preliminary data.</text>
</comment>
<reference evidence="3 4" key="1">
    <citation type="submission" date="2018-08" db="EMBL/GenBank/DDBJ databases">
        <title>A genome reference for cultivated species of the human gut microbiota.</title>
        <authorList>
            <person name="Zou Y."/>
            <person name="Xue W."/>
            <person name="Luo G."/>
        </authorList>
    </citation>
    <scope>NUCLEOTIDE SEQUENCE [LARGE SCALE GENOMIC DNA]</scope>
    <source>
        <strain evidence="3 4">OF05-12</strain>
    </source>
</reference>
<evidence type="ECO:0000313" key="4">
    <source>
        <dbReference type="Proteomes" id="UP000261031"/>
    </source>
</evidence>
<feature type="compositionally biased region" description="Polar residues" evidence="1">
    <location>
        <begin position="407"/>
        <end position="428"/>
    </location>
</feature>
<protein>
    <submittedName>
        <fullName evidence="3">Aminoglycoside phosphotransferase</fullName>
    </submittedName>
</protein>
<feature type="compositionally biased region" description="Polar residues" evidence="1">
    <location>
        <begin position="328"/>
        <end position="340"/>
    </location>
</feature>
<dbReference type="Pfam" id="PF01636">
    <property type="entry name" value="APH"/>
    <property type="match status" value="1"/>
</dbReference>
<proteinExistence type="predicted"/>